<dbReference type="EMBL" id="LGUB01000009">
    <property type="protein sequence ID" value="KRH95043.1"/>
    <property type="molecule type" value="Genomic_DNA"/>
</dbReference>
<dbReference type="GO" id="GO:0005524">
    <property type="term" value="F:ATP binding"/>
    <property type="evidence" value="ECO:0007669"/>
    <property type="project" value="UniProtKB-KW"/>
</dbReference>
<keyword evidence="2" id="KW-0813">Transport</keyword>
<comment type="caution">
    <text evidence="10">The sequence shown here is derived from an EMBL/GenBank/DDBJ whole genome shotgun (WGS) entry which is preliminary data.</text>
</comment>
<evidence type="ECO:0000259" key="9">
    <source>
        <dbReference type="PROSITE" id="PS50893"/>
    </source>
</evidence>
<dbReference type="InterPro" id="IPR013525">
    <property type="entry name" value="ABC2_TM"/>
</dbReference>
<feature type="transmembrane region" description="Helical" evidence="8">
    <location>
        <begin position="511"/>
        <end position="532"/>
    </location>
</feature>
<dbReference type="PANTHER" id="PTHR48041:SF139">
    <property type="entry name" value="PROTEIN SCARLET"/>
    <property type="match status" value="1"/>
</dbReference>
<dbReference type="InterPro" id="IPR050352">
    <property type="entry name" value="ABCG_transporters"/>
</dbReference>
<organism evidence="10 11">
    <name type="scientific">Pseudoloma neurophilia</name>
    <dbReference type="NCBI Taxonomy" id="146866"/>
    <lineage>
        <taxon>Eukaryota</taxon>
        <taxon>Fungi</taxon>
        <taxon>Fungi incertae sedis</taxon>
        <taxon>Microsporidia</taxon>
        <taxon>Pseudoloma</taxon>
    </lineage>
</organism>
<dbReference type="Gene3D" id="3.40.50.300">
    <property type="entry name" value="P-loop containing nucleotide triphosphate hydrolases"/>
    <property type="match status" value="1"/>
</dbReference>
<keyword evidence="4" id="KW-0547">Nucleotide-binding</keyword>
<proteinExistence type="predicted"/>
<protein>
    <submittedName>
        <fullName evidence="10">ATP-binding Cassette (ABC) Superfamily</fullName>
    </submittedName>
</protein>
<dbReference type="Proteomes" id="UP000051530">
    <property type="component" value="Unassembled WGS sequence"/>
</dbReference>
<dbReference type="InterPro" id="IPR003593">
    <property type="entry name" value="AAA+_ATPase"/>
</dbReference>
<dbReference type="AlphaFoldDB" id="A0A0R0M0P8"/>
<evidence type="ECO:0000256" key="1">
    <source>
        <dbReference type="ARBA" id="ARBA00004141"/>
    </source>
</evidence>
<keyword evidence="5 10" id="KW-0067">ATP-binding</keyword>
<dbReference type="InterPro" id="IPR003439">
    <property type="entry name" value="ABC_transporter-like_ATP-bd"/>
</dbReference>
<dbReference type="OrthoDB" id="2141921at2759"/>
<keyword evidence="3 8" id="KW-0812">Transmembrane</keyword>
<feature type="transmembrane region" description="Helical" evidence="8">
    <location>
        <begin position="599"/>
        <end position="620"/>
    </location>
</feature>
<accession>A0A0R0M0P8</accession>
<dbReference type="GO" id="GO:0016887">
    <property type="term" value="F:ATP hydrolysis activity"/>
    <property type="evidence" value="ECO:0007669"/>
    <property type="project" value="InterPro"/>
</dbReference>
<evidence type="ECO:0000256" key="3">
    <source>
        <dbReference type="ARBA" id="ARBA00022692"/>
    </source>
</evidence>
<evidence type="ECO:0000256" key="8">
    <source>
        <dbReference type="SAM" id="Phobius"/>
    </source>
</evidence>
<feature type="domain" description="ABC transporter" evidence="9">
    <location>
        <begin position="15"/>
        <end position="255"/>
    </location>
</feature>
<evidence type="ECO:0000256" key="4">
    <source>
        <dbReference type="ARBA" id="ARBA00022741"/>
    </source>
</evidence>
<dbReference type="GO" id="GO:0016020">
    <property type="term" value="C:membrane"/>
    <property type="evidence" value="ECO:0007669"/>
    <property type="project" value="UniProtKB-SubCell"/>
</dbReference>
<keyword evidence="11" id="KW-1185">Reference proteome</keyword>
<evidence type="ECO:0000313" key="10">
    <source>
        <dbReference type="EMBL" id="KRH95043.1"/>
    </source>
</evidence>
<evidence type="ECO:0000313" key="11">
    <source>
        <dbReference type="Proteomes" id="UP000051530"/>
    </source>
</evidence>
<comment type="subcellular location">
    <subcellularLocation>
        <location evidence="1">Membrane</location>
        <topology evidence="1">Multi-pass membrane protein</topology>
    </subcellularLocation>
</comment>
<feature type="transmembrane region" description="Helical" evidence="8">
    <location>
        <begin position="439"/>
        <end position="467"/>
    </location>
</feature>
<gene>
    <name evidence="10" type="ORF">M153_5000037947</name>
</gene>
<dbReference type="PANTHER" id="PTHR48041">
    <property type="entry name" value="ABC TRANSPORTER G FAMILY MEMBER 28"/>
    <property type="match status" value="1"/>
</dbReference>
<dbReference type="VEuPathDB" id="MicrosporidiaDB:M153_5000037947"/>
<sequence length="633" mass="72396">MNSQTITDFYNSNVLEWVQLSYEVEKSKPGADDQNITLIYDSFGMMGPGLLAIIGPSGSGKTTLLNTLSGHIGSNCKTRGSVTLNGEERTPMEWMNNVGYADPNEIVFKNLTVFDTLKYAAEFRLKSGANIDNKIEEMLKGLDIVDITYQKMSALSQSEQKRVMIAVELISEPKILFLDEPTSGLDSNTSGKLLSFLKSLSHKGMIILITIHQPSEVMLGEFDKIILLSRGKTVFFGDLKDCEPYLINNQFEKKEGETFSDFMMRILDTEKKENNEFISRLDKMANEMKNIHSTYIKNKDHYMGQTNKNIVFCENKINMRHVLHIFKRKFKTRKLSKLRNIVIIIFNLIFNFIMTGFLCSANSACSSHKTPKKQNINNNNSKKVIYTEYFFLITDYENELLFSIQTMGMLITSTLFSSDAFSDEMDVIKRELNVATYSLVSYTLATVIFELVMTAFNLPFFCIALYFITLKVYNPCLIIFLNLLILISLIQFNLSFIPIGYRSTSIYQKKFFKTFGVFISCIFSIIVPSAIFQHYKSGYGGNWLYFLFNFLCPAYSSFFLCFSLLLEAHATVSFVSSDNVRLKKLIGECLTFFEINPKFGILLLVAWVFVSFFMIVKILNRSISPMIRLKLHA</sequence>
<keyword evidence="6 8" id="KW-1133">Transmembrane helix</keyword>
<evidence type="ECO:0000256" key="7">
    <source>
        <dbReference type="ARBA" id="ARBA00023136"/>
    </source>
</evidence>
<dbReference type="SMART" id="SM00382">
    <property type="entry name" value="AAA"/>
    <property type="match status" value="1"/>
</dbReference>
<evidence type="ECO:0000256" key="5">
    <source>
        <dbReference type="ARBA" id="ARBA00022840"/>
    </source>
</evidence>
<dbReference type="Pfam" id="PF00005">
    <property type="entry name" value="ABC_tran"/>
    <property type="match status" value="1"/>
</dbReference>
<feature type="transmembrane region" description="Helical" evidence="8">
    <location>
        <begin position="479"/>
        <end position="499"/>
    </location>
</feature>
<evidence type="ECO:0000256" key="6">
    <source>
        <dbReference type="ARBA" id="ARBA00022989"/>
    </source>
</evidence>
<dbReference type="SUPFAM" id="SSF52540">
    <property type="entry name" value="P-loop containing nucleoside triphosphate hydrolases"/>
    <property type="match status" value="1"/>
</dbReference>
<dbReference type="GO" id="GO:0140359">
    <property type="term" value="F:ABC-type transporter activity"/>
    <property type="evidence" value="ECO:0007669"/>
    <property type="project" value="InterPro"/>
</dbReference>
<dbReference type="InterPro" id="IPR027417">
    <property type="entry name" value="P-loop_NTPase"/>
</dbReference>
<feature type="transmembrane region" description="Helical" evidence="8">
    <location>
        <begin position="544"/>
        <end position="566"/>
    </location>
</feature>
<dbReference type="Pfam" id="PF01061">
    <property type="entry name" value="ABC2_membrane"/>
    <property type="match status" value="1"/>
</dbReference>
<reference evidence="10 11" key="1">
    <citation type="submission" date="2015-07" db="EMBL/GenBank/DDBJ databases">
        <title>The genome of Pseudoloma neurophilia, a relevant intracellular parasite of the zebrafish.</title>
        <authorList>
            <person name="Ndikumana S."/>
            <person name="Pelin A."/>
            <person name="Sanders J."/>
            <person name="Corradi N."/>
        </authorList>
    </citation>
    <scope>NUCLEOTIDE SEQUENCE [LARGE SCALE GENOMIC DNA]</scope>
    <source>
        <strain evidence="10 11">MK1</strain>
    </source>
</reference>
<name>A0A0R0M0P8_9MICR</name>
<dbReference type="PROSITE" id="PS50893">
    <property type="entry name" value="ABC_TRANSPORTER_2"/>
    <property type="match status" value="1"/>
</dbReference>
<feature type="transmembrane region" description="Helical" evidence="8">
    <location>
        <begin position="338"/>
        <end position="358"/>
    </location>
</feature>
<keyword evidence="7 8" id="KW-0472">Membrane</keyword>
<evidence type="ECO:0000256" key="2">
    <source>
        <dbReference type="ARBA" id="ARBA00022448"/>
    </source>
</evidence>